<dbReference type="AlphaFoldDB" id="A0A7S1IRL7"/>
<name>A0A7S1IRL7_9EUGL</name>
<gene>
    <name evidence="2" type="ORF">EGYM00392_LOCUS31309</name>
</gene>
<organism evidence="2">
    <name type="scientific">Eutreptiella gymnastica</name>
    <dbReference type="NCBI Taxonomy" id="73025"/>
    <lineage>
        <taxon>Eukaryota</taxon>
        <taxon>Discoba</taxon>
        <taxon>Euglenozoa</taxon>
        <taxon>Euglenida</taxon>
        <taxon>Spirocuta</taxon>
        <taxon>Euglenophyceae</taxon>
        <taxon>Eutreptiales</taxon>
        <taxon>Eutreptiaceae</taxon>
        <taxon>Eutreptiella</taxon>
    </lineage>
</organism>
<proteinExistence type="predicted"/>
<sequence>MVQKEHERNNVHHWPWMPLGVNVCHTAPTQPHGWNSYSCLGVMVQLVDNNQRPLLIHSEGWPKATTSREAMVTLPPPPPPLQALHPSPEHLEGASHINSCDPCKAKW</sequence>
<protein>
    <submittedName>
        <fullName evidence="2">Uncharacterized protein</fullName>
    </submittedName>
</protein>
<accession>A0A7S1IRL7</accession>
<dbReference type="EMBL" id="HBGA01083916">
    <property type="protein sequence ID" value="CAD9020195.1"/>
    <property type="molecule type" value="Transcribed_RNA"/>
</dbReference>
<evidence type="ECO:0000313" key="2">
    <source>
        <dbReference type="EMBL" id="CAD9020195.1"/>
    </source>
</evidence>
<feature type="region of interest" description="Disordered" evidence="1">
    <location>
        <begin position="74"/>
        <end position="95"/>
    </location>
</feature>
<evidence type="ECO:0000256" key="1">
    <source>
        <dbReference type="SAM" id="MobiDB-lite"/>
    </source>
</evidence>
<reference evidence="2" key="1">
    <citation type="submission" date="2021-01" db="EMBL/GenBank/DDBJ databases">
        <authorList>
            <person name="Corre E."/>
            <person name="Pelletier E."/>
            <person name="Niang G."/>
            <person name="Scheremetjew M."/>
            <person name="Finn R."/>
            <person name="Kale V."/>
            <person name="Holt S."/>
            <person name="Cochrane G."/>
            <person name="Meng A."/>
            <person name="Brown T."/>
            <person name="Cohen L."/>
        </authorList>
    </citation>
    <scope>NUCLEOTIDE SEQUENCE</scope>
    <source>
        <strain evidence="2">NIES-381</strain>
    </source>
</reference>